<evidence type="ECO:0000313" key="3">
    <source>
        <dbReference type="Proteomes" id="UP000789831"/>
    </source>
</evidence>
<feature type="compositionally biased region" description="Basic and acidic residues" evidence="1">
    <location>
        <begin position="46"/>
        <end position="56"/>
    </location>
</feature>
<accession>A0A9N8YLX5</accession>
<comment type="caution">
    <text evidence="2">The sequence shown here is derived from an EMBL/GenBank/DDBJ whole genome shotgun (WGS) entry which is preliminary data.</text>
</comment>
<dbReference type="AlphaFoldDB" id="A0A9N8YLX5"/>
<evidence type="ECO:0000313" key="2">
    <source>
        <dbReference type="EMBL" id="CAG8433020.1"/>
    </source>
</evidence>
<feature type="region of interest" description="Disordered" evidence="1">
    <location>
        <begin position="175"/>
        <end position="201"/>
    </location>
</feature>
<proteinExistence type="predicted"/>
<feature type="region of interest" description="Disordered" evidence="1">
    <location>
        <begin position="33"/>
        <end position="75"/>
    </location>
</feature>
<dbReference type="Proteomes" id="UP000789831">
    <property type="component" value="Unassembled WGS sequence"/>
</dbReference>
<name>A0A9N8YLX5_9GLOM</name>
<reference evidence="2" key="1">
    <citation type="submission" date="2021-06" db="EMBL/GenBank/DDBJ databases">
        <authorList>
            <person name="Kallberg Y."/>
            <person name="Tangrot J."/>
            <person name="Rosling A."/>
        </authorList>
    </citation>
    <scope>NUCLEOTIDE SEQUENCE</scope>
    <source>
        <strain evidence="2">MT106</strain>
    </source>
</reference>
<feature type="compositionally biased region" description="Polar residues" evidence="1">
    <location>
        <begin position="62"/>
        <end position="75"/>
    </location>
</feature>
<keyword evidence="3" id="KW-1185">Reference proteome</keyword>
<dbReference type="OrthoDB" id="10429236at2759"/>
<feature type="compositionally biased region" description="Basic and acidic residues" evidence="1">
    <location>
        <begin position="175"/>
        <end position="195"/>
    </location>
</feature>
<sequence length="386" mass="44790">MSEANTNLKRDRSIQDIRLSCLNFQATDSFFKESKGFSQPPTKRSRTFEKGSRVNGDDDNDPAQQRPISSSSESCFNNVVADNNHEIPIRSVNTQTLLNRPTLLPLLNDKNAMTRINGNSNLLVNSSAAPSNENHQNNNIITLKRISRFDIRNPNSRNHSDPWNKNLEVIDLTKDDDTDRDSSSLIHLRKEHDDTGESSADSMTFSSNFTFQVRQRINDSPTFSDYRDYYLYQKTLSLRKNSPCFNLDFIYIKNPFFDASLLPQIKDKDWHARDKKKQGYAIRGKTIWTLAMTDIIYHTLPLAFPKRIHAIFYDVMKPEIFEELWRANSHPGDFWVFNFAYYQEVGVDCLIYYLKCLLQPIADKMLILKEIGVVDRNLAVTRYCWN</sequence>
<gene>
    <name evidence="2" type="ORF">AGERDE_LOCUS14</name>
</gene>
<protein>
    <submittedName>
        <fullName evidence="2">6319_t:CDS:1</fullName>
    </submittedName>
</protein>
<evidence type="ECO:0000256" key="1">
    <source>
        <dbReference type="SAM" id="MobiDB-lite"/>
    </source>
</evidence>
<organism evidence="2 3">
    <name type="scientific">Ambispora gerdemannii</name>
    <dbReference type="NCBI Taxonomy" id="144530"/>
    <lineage>
        <taxon>Eukaryota</taxon>
        <taxon>Fungi</taxon>
        <taxon>Fungi incertae sedis</taxon>
        <taxon>Mucoromycota</taxon>
        <taxon>Glomeromycotina</taxon>
        <taxon>Glomeromycetes</taxon>
        <taxon>Archaeosporales</taxon>
        <taxon>Ambisporaceae</taxon>
        <taxon>Ambispora</taxon>
    </lineage>
</organism>
<dbReference type="EMBL" id="CAJVPL010000001">
    <property type="protein sequence ID" value="CAG8433020.1"/>
    <property type="molecule type" value="Genomic_DNA"/>
</dbReference>